<evidence type="ECO:0000313" key="10">
    <source>
        <dbReference type="EMBL" id="KAL2068505.1"/>
    </source>
</evidence>
<dbReference type="Pfam" id="PF20255">
    <property type="entry name" value="DUF6606"/>
    <property type="match status" value="1"/>
</dbReference>
<evidence type="ECO:0000259" key="8">
    <source>
        <dbReference type="Pfam" id="PF12359"/>
    </source>
</evidence>
<evidence type="ECO:0000256" key="1">
    <source>
        <dbReference type="ARBA" id="ARBA00000707"/>
    </source>
</evidence>
<dbReference type="InterPro" id="IPR051346">
    <property type="entry name" value="OTU_Deubiquitinase"/>
</dbReference>
<evidence type="ECO:0000313" key="11">
    <source>
        <dbReference type="Proteomes" id="UP001595075"/>
    </source>
</evidence>
<comment type="caution">
    <text evidence="10">The sequence shown here is derived from an EMBL/GenBank/DDBJ whole genome shotgun (WGS) entry which is preliminary data.</text>
</comment>
<keyword evidence="6" id="KW-0788">Thiol protease</keyword>
<evidence type="ECO:0000259" key="9">
    <source>
        <dbReference type="Pfam" id="PF20255"/>
    </source>
</evidence>
<gene>
    <name evidence="10" type="ORF">VTL71DRAFT_14842</name>
</gene>
<keyword evidence="11" id="KW-1185">Reference proteome</keyword>
<evidence type="ECO:0000256" key="2">
    <source>
        <dbReference type="ARBA" id="ARBA00012759"/>
    </source>
</evidence>
<comment type="catalytic activity">
    <reaction evidence="1">
        <text>Thiol-dependent hydrolysis of ester, thioester, amide, peptide and isopeptide bonds formed by the C-terminal Gly of ubiquitin (a 76-residue protein attached to proteins as an intracellular targeting signal).</text>
        <dbReference type="EC" id="3.4.19.12"/>
    </reaction>
</comment>
<dbReference type="EC" id="3.4.19.12" evidence="2"/>
<proteinExistence type="predicted"/>
<feature type="domain" description="DUF3638" evidence="7">
    <location>
        <begin position="1995"/>
        <end position="2216"/>
    </location>
</feature>
<keyword evidence="5" id="KW-0378">Hydrolase</keyword>
<evidence type="ECO:0000256" key="6">
    <source>
        <dbReference type="ARBA" id="ARBA00022807"/>
    </source>
</evidence>
<accession>A0ABR4CEX9</accession>
<protein>
    <recommendedName>
        <fullName evidence="2">ubiquitinyl hydrolase 1</fullName>
        <ecNumber evidence="2">3.4.19.12</ecNumber>
    </recommendedName>
</protein>
<sequence>MSTTGSLLYIIDHVFLPLKLPQKDDSDYAKDFALGKQCQAALMDFRKLLPTPAQQHWKWTSSTKMLCHLLALRDASDGAILGNISNSIAEMNTNDVFALHVRGQNAGLICRKMAEYFSFEAFELSPTTEAVVGAKGRLIRCFPGPAIKLDHERLEDQSFREALAQVLTSLDIDTPAEVYKVVSKSRSHHNIEIRESVHPRFVTEMLTGMLRGIGESYDPTRFYKRTRDDVLWDNTLHPWRRSPFWLLLRVTLQTILMANASTHNEYKAFMVYFMAYLLQLALHQSLPSETLFLMAEKISRRTYKLALGDQQTGVHYVQRVLDATQQELARRWNTIQHNPDPLGLYSSWKATRSSFLADTDLSLRNLRPYMDRIWTRAMVLPGAVEFESDCPSRIDWKGDLPELDYPCPGGDYSTRLRLLDLDLWVQKNLHDWTSANLESEVACARLSALLRVYATSAMEIYGHDPDNISLKLLTIMELWIALDRCAAHQHSLLKMYSPGFPPALLHPLLLPKRDQMVRLISIERYLQQRLDDSLYPSSFVFQITNETNSFAVKYFDQSSAHHTLRREIEAAAQIERAAKKSELAQKTRKYYSLLQESDCLSHEQGTRWDGYEYIPDHPYSCQKCELKREADNLEISVHEWPLPYKDLEAKSAVFELIIPVSIAEWRDATFSLLEDVFSPCTEAGPCNTKVYQLREYVGLIKYGHGKVRRLQLASETKSFLVAHYRNKKISQAEEKGICVNNGLHYSLYDTTLQRHTCELLGRVEIRRLCTFQLPPGPHATLQYALDNTTHTSNEALSKQDDCPKDFNLHEYYVFATLRSGHRLQWRNIAREVTARILNFGHYDTYMLVAQAIWHAGPSRATEILRDSHIDLEEEEFGASLMSSCEEVLETVEGSWQGATALRTLVILATRLISLTPYDAVRQRCYQFLSKARLTSLQWSRELGSLHHDEQDVEEVKHLSLRTLEVALICHSTFDVDEIYHRVLLRSEDNIAAVTECCIFIHDRCPARTDGLDTSMRLLLRDFERTAHLMEGELRSRILGNRTAIDRTVKRIWAGYREGSPWTHLPKPNERWLTTQTCANANSLSNHVHYNLLDGSLLINGSPLTRLPQSYELHTTYTRIFGEKVLDVIPSSMPGMLFEIRGGFHGHQVHFRMCESELIVRIQQQEQTYEMIPISALAGDFPQSFVEDFVHFLDLTTQSIEWRPLSSMWSSSRDNWEMRGVRNGYSLTCMNLKLLDIRSPNVQAISSILSVLERAIHVHVVLDRQTDTLQIRLPRMKLDFSLKEPGGFLESKQFRGMVWDECQSLGTFTGLVNKLVLRNIIGSSRCVIIPDGSITFVSEGHHVAVRISPKAVTHVDYHLYHIDRQLGRLIDNGSLYSRLFRLYLHATTSHCLVDELTGRTGTEEALYGLDSAATRSFVALSPGNIDLLEKFACLTPTRSYYPKHLNMMQQVKWNTLPSLSQHPAFFAIVASIFQQATSLQIFQEQSNPIPTVDRGSALLLKKAAIRSSSAHAYGFGAGSFTIVHDTFYKARDRVDSKRELQTYQIARLVDSWSQELEVCPQLLAEIESWGEIISGPNSRSIPTLGFDTEWLHQPSEIFPIYWTSLHDCLSQARPERDKYRIMMLLSTLTYSQVAKQSLVQTLLAFATVPALRIVQQPYYEQLQLKDGYALVINTLQKTIRRHAKKFQACPEARLEILLNETKHAADARRHNAYELGRDECMTAFVNSLVRQGSTSTVQTPSGSNYSTYIVVKQAMRDVRPLFQSWHNNCQFRTYVNQLQAILATLRPKKQDLQRYSFLLPANDYVSAKAYIGFEDLTAQPAPQLPETERQTFQEWVARSKGGASDDDRLRELISRVTDQCSSSHERQYAADLHKSLEAMSIDSSPSLITPENFTSILEAHLNQAQHDVLAMHKCICDYLQAGLHSMTRTSQLLPRLSPTAILSQLSHDKIINLPEKWKLSLVRYGLTITVLQRAERLLAVKSNPAAFIDELENPGHQGWDPVKHPEWLLLEIENNILIRQEQAEISHEMIDPSSGSNSVMQLNMGRGKSSTIVPISAIDLANGDKLARVIVLRPLAMQMFQLLVKKLGSMVNRRIVYMPISRSLGLDVRQAQQIQEMYADCARTGSIILTQPEHILSFELLGLERLLTNPDLGKVMVETQNWLQMRSRDILDESDEILSVKFELVYTMGIQRAVEFSPERWAIIQHALGVLSDVAKSFHEEDPHGIEVIPTASRGRFPRIRILQASSGAVFLDKVAWQLCKIGLPNLNMWSMSLSVREGLYRFVTRTGSTAEGEGIQSNMTTSDFMVYSLLLLRGLFACGVLKFAFAQKRWRVNYGLDPTRTRLAVPYHAKDSPAARAEFSHPDVTIVLTCLSYYYDGLDDTQICACFEVLFQSDQATEEYERWVKDAPDLAPCFRHLTGINLADQGQCSRNIFPPLRFAKGLIDFYLSTVVFPAEMKEFPMKLSSSGWDIARRKAHPTTGFSGTNDSRYILPLSVIQHDLPAQLSTNAAVLKCLLRPENSFVDVTQHSRSGFLNAYVLLDLAISLDPPVRVILDVGAQVLELQNEAFADAWLLRSPNAQAVIFFDAQNEICVLTRDGGKEPLQVSPFVNQMDQCLVYLDESHTRGTDLKLPDDYRALVTLGPSLTKDRLVQACMRMRKLGKGQSVIFCSSSEVQRKIQEHKRASGEGSIGVQDVLAWCISGTCIQTKRSVPLWATQGLRHLHRQKTYLESPVTQRLVGSLLEPEAQSLQERYGNASTHHKTYHRLDTSIVTDGSDQLNAIHEKCREFEIQSLAKAALQEEQERELSPENEREQQVELPQRIEPQKHSLHPDLWLLVVYGKLNRHSHAFQPAFDIFSSTTARTLYEASAWPTDLLVTSDFASTVCSTSDQSNDSFLRPVQWILSCKNRSEIIYVILSPYEAHEILPHVRQSSTATLHVYSPRLSMSVRTLEDLSFCAIPPASRSVPTPAITTQLNLFAGQLYFRSHEDYRFLARFLGICSNVPDDHVEVALDGFVSPAQRDWSDPGWNAICPFETSPIAFVHAVMSLRRKGQSMKFSHLGRVLSGELISTTHFDSPH</sequence>
<dbReference type="PANTHER" id="PTHR13367">
    <property type="entry name" value="UBIQUITIN THIOESTERASE"/>
    <property type="match status" value="1"/>
</dbReference>
<reference evidence="10 11" key="1">
    <citation type="journal article" date="2024" name="Commun. Biol.">
        <title>Comparative genomic analysis of thermophilic fungi reveals convergent evolutionary adaptations and gene losses.</title>
        <authorList>
            <person name="Steindorff A.S."/>
            <person name="Aguilar-Pontes M.V."/>
            <person name="Robinson A.J."/>
            <person name="Andreopoulos B."/>
            <person name="LaButti K."/>
            <person name="Kuo A."/>
            <person name="Mondo S."/>
            <person name="Riley R."/>
            <person name="Otillar R."/>
            <person name="Haridas S."/>
            <person name="Lipzen A."/>
            <person name="Grimwood J."/>
            <person name="Schmutz J."/>
            <person name="Clum A."/>
            <person name="Reid I.D."/>
            <person name="Moisan M.C."/>
            <person name="Butler G."/>
            <person name="Nguyen T.T.M."/>
            <person name="Dewar K."/>
            <person name="Conant G."/>
            <person name="Drula E."/>
            <person name="Henrissat B."/>
            <person name="Hansel C."/>
            <person name="Singer S."/>
            <person name="Hutchinson M.I."/>
            <person name="de Vries R.P."/>
            <person name="Natvig D.O."/>
            <person name="Powell A.J."/>
            <person name="Tsang A."/>
            <person name="Grigoriev I.V."/>
        </authorList>
    </citation>
    <scope>NUCLEOTIDE SEQUENCE [LARGE SCALE GENOMIC DNA]</scope>
    <source>
        <strain evidence="10 11">CBS 494.80</strain>
    </source>
</reference>
<evidence type="ECO:0000256" key="3">
    <source>
        <dbReference type="ARBA" id="ARBA00022670"/>
    </source>
</evidence>
<evidence type="ECO:0000256" key="5">
    <source>
        <dbReference type="ARBA" id="ARBA00022801"/>
    </source>
</evidence>
<keyword evidence="3" id="KW-0645">Protease</keyword>
<evidence type="ECO:0000256" key="4">
    <source>
        <dbReference type="ARBA" id="ARBA00022786"/>
    </source>
</evidence>
<dbReference type="InterPro" id="IPR022099">
    <property type="entry name" value="DUF3638"/>
</dbReference>
<dbReference type="PANTHER" id="PTHR13367:SF34">
    <property type="match status" value="1"/>
</dbReference>
<feature type="domain" description="DUF3645" evidence="8">
    <location>
        <begin position="2337"/>
        <end position="2369"/>
    </location>
</feature>
<dbReference type="Pfam" id="PF12340">
    <property type="entry name" value="DUF3638"/>
    <property type="match status" value="1"/>
</dbReference>
<dbReference type="Proteomes" id="UP001595075">
    <property type="component" value="Unassembled WGS sequence"/>
</dbReference>
<feature type="domain" description="DUF6606" evidence="9">
    <location>
        <begin position="10"/>
        <end position="279"/>
    </location>
</feature>
<organism evidence="10 11">
    <name type="scientific">Oculimacula yallundae</name>
    <dbReference type="NCBI Taxonomy" id="86028"/>
    <lineage>
        <taxon>Eukaryota</taxon>
        <taxon>Fungi</taxon>
        <taxon>Dikarya</taxon>
        <taxon>Ascomycota</taxon>
        <taxon>Pezizomycotina</taxon>
        <taxon>Leotiomycetes</taxon>
        <taxon>Helotiales</taxon>
        <taxon>Ploettnerulaceae</taxon>
        <taxon>Oculimacula</taxon>
    </lineage>
</organism>
<dbReference type="Pfam" id="PF12359">
    <property type="entry name" value="DUF3645"/>
    <property type="match status" value="1"/>
</dbReference>
<evidence type="ECO:0000259" key="7">
    <source>
        <dbReference type="Pfam" id="PF12340"/>
    </source>
</evidence>
<name>A0ABR4CEX9_9HELO</name>
<keyword evidence="4" id="KW-0833">Ubl conjugation pathway</keyword>
<dbReference type="InterPro" id="IPR022105">
    <property type="entry name" value="DUF3645"/>
</dbReference>
<dbReference type="EMBL" id="JAZHXI010000008">
    <property type="protein sequence ID" value="KAL2068505.1"/>
    <property type="molecule type" value="Genomic_DNA"/>
</dbReference>
<dbReference type="InterPro" id="IPR046541">
    <property type="entry name" value="DUF6606"/>
</dbReference>